<evidence type="ECO:0000313" key="13">
    <source>
        <dbReference type="EMBL" id="KAG9233406.1"/>
    </source>
</evidence>
<evidence type="ECO:0000256" key="6">
    <source>
        <dbReference type="ARBA" id="ARBA00022917"/>
    </source>
</evidence>
<sequence length="598" mass="66969">MPSADPPPVGVMENLALKLKSIGLEVIPRFPGAFPATSPVDIYRAHIADKVGHITGVKPTIVHDAIQWTQTLDKGDCLLPIPALRIRGKMLDEVARSIESQFSSIFLQARRTHPTRPAFNSGTRSRYGHNPSHGLHHPSDSSSGRKKIIMEFGSPNIAKPFHAGHLRSTIIGGFLANLYEHSGWEVPRMNYLGDWGKQYGVLAVGFNQFGSAEALERDPVGHLFDVYVNARAEERQVTELEAEAATIQAVSVDERARQYFKLMCEGDNEALGLWKKFRDLSIIKYKATFARLNIHVDEYAGESQIKKSSMEEAAQILEEKGLSEASQGAVLVDLTQYSKKLGKAIVRKRGGTSIYLTRDIGAVFERYDKYHYDKMIYVIVAQQDLHMAQLFKLIEVMGRKDLADKLQHINFGMVAGMSTRKGTVMKTNETKYQQIEDPEKTADTLAISAILVQDMTGKRINGYTFDMDRMTSFEGDTGPYLQYAHARVCSIVRKTGVDPSKLGHADFTLLTEKHAIDLVRMLAQWPDVFQNTYKTQEPVTVLTYLFKMTHALSSSYDHLNILKSEPNLKNARLALYSSARHVIHNGMALLGLSPLERM</sequence>
<dbReference type="InterPro" id="IPR008909">
    <property type="entry name" value="DALR_anticod-bd"/>
</dbReference>
<dbReference type="Gene3D" id="3.30.1360.70">
    <property type="entry name" value="Arginyl tRNA synthetase N-terminal domain"/>
    <property type="match status" value="1"/>
</dbReference>
<accession>A0A9P7YGZ0</accession>
<dbReference type="Gene3D" id="1.10.730.10">
    <property type="entry name" value="Isoleucyl-tRNA Synthetase, Domain 1"/>
    <property type="match status" value="1"/>
</dbReference>
<evidence type="ECO:0000313" key="14">
    <source>
        <dbReference type="Proteomes" id="UP000824998"/>
    </source>
</evidence>
<dbReference type="CDD" id="cd07956">
    <property type="entry name" value="Anticodon_Ia_Arg"/>
    <property type="match status" value="1"/>
</dbReference>
<dbReference type="GO" id="GO:0004814">
    <property type="term" value="F:arginine-tRNA ligase activity"/>
    <property type="evidence" value="ECO:0007669"/>
    <property type="project" value="UniProtKB-EC"/>
</dbReference>
<dbReference type="EC" id="6.1.1.19" evidence="2"/>
<dbReference type="Proteomes" id="UP000824998">
    <property type="component" value="Unassembled WGS sequence"/>
</dbReference>
<evidence type="ECO:0000256" key="9">
    <source>
        <dbReference type="ARBA" id="ARBA00049339"/>
    </source>
</evidence>
<dbReference type="CDD" id="cd00671">
    <property type="entry name" value="ArgRS_core"/>
    <property type="match status" value="1"/>
</dbReference>
<proteinExistence type="inferred from homology"/>
<gene>
    <name evidence="13" type="ORF">BJ875DRAFT_496702</name>
</gene>
<dbReference type="InterPro" id="IPR036695">
    <property type="entry name" value="Arg-tRNA-synth_N_sf"/>
</dbReference>
<evidence type="ECO:0000256" key="11">
    <source>
        <dbReference type="SAM" id="MobiDB-lite"/>
    </source>
</evidence>
<dbReference type="Gene3D" id="3.40.50.620">
    <property type="entry name" value="HUPs"/>
    <property type="match status" value="1"/>
</dbReference>
<dbReference type="Pfam" id="PF00750">
    <property type="entry name" value="tRNA-synt_1d"/>
    <property type="match status" value="1"/>
</dbReference>
<protein>
    <recommendedName>
        <fullName evidence="2">arginine--tRNA ligase</fullName>
        <ecNumber evidence="2">6.1.1.19</ecNumber>
    </recommendedName>
    <alternativeName>
        <fullName evidence="8">Arginyl-tRNA synthetase</fullName>
    </alternativeName>
</protein>
<dbReference type="Pfam" id="PF05746">
    <property type="entry name" value="DALR_1"/>
    <property type="match status" value="1"/>
</dbReference>
<keyword evidence="5 10" id="KW-0067">ATP-binding</keyword>
<feature type="domain" description="DALR anticodon binding" evidence="12">
    <location>
        <begin position="481"/>
        <end position="598"/>
    </location>
</feature>
<dbReference type="GO" id="GO:0032543">
    <property type="term" value="P:mitochondrial translation"/>
    <property type="evidence" value="ECO:0007669"/>
    <property type="project" value="TreeGrafter"/>
</dbReference>
<keyword evidence="7 10" id="KW-0030">Aminoacyl-tRNA synthetase</keyword>
<feature type="region of interest" description="Disordered" evidence="11">
    <location>
        <begin position="114"/>
        <end position="146"/>
    </location>
</feature>
<organism evidence="13 14">
    <name type="scientific">Amylocarpus encephaloides</name>
    <dbReference type="NCBI Taxonomy" id="45428"/>
    <lineage>
        <taxon>Eukaryota</taxon>
        <taxon>Fungi</taxon>
        <taxon>Dikarya</taxon>
        <taxon>Ascomycota</taxon>
        <taxon>Pezizomycotina</taxon>
        <taxon>Leotiomycetes</taxon>
        <taxon>Helotiales</taxon>
        <taxon>Helotiales incertae sedis</taxon>
        <taxon>Amylocarpus</taxon>
    </lineage>
</organism>
<dbReference type="InterPro" id="IPR014729">
    <property type="entry name" value="Rossmann-like_a/b/a_fold"/>
</dbReference>
<dbReference type="PANTHER" id="PTHR11956">
    <property type="entry name" value="ARGINYL-TRNA SYNTHETASE"/>
    <property type="match status" value="1"/>
</dbReference>
<dbReference type="SUPFAM" id="SSF55190">
    <property type="entry name" value="Arginyl-tRNA synthetase (ArgRS), N-terminal 'additional' domain"/>
    <property type="match status" value="1"/>
</dbReference>
<evidence type="ECO:0000256" key="8">
    <source>
        <dbReference type="ARBA" id="ARBA00033033"/>
    </source>
</evidence>
<evidence type="ECO:0000256" key="3">
    <source>
        <dbReference type="ARBA" id="ARBA00022598"/>
    </source>
</evidence>
<comment type="catalytic activity">
    <reaction evidence="9">
        <text>tRNA(Arg) + L-arginine + ATP = L-arginyl-tRNA(Arg) + AMP + diphosphate</text>
        <dbReference type="Rhea" id="RHEA:20301"/>
        <dbReference type="Rhea" id="RHEA-COMP:9658"/>
        <dbReference type="Rhea" id="RHEA-COMP:9673"/>
        <dbReference type="ChEBI" id="CHEBI:30616"/>
        <dbReference type="ChEBI" id="CHEBI:32682"/>
        <dbReference type="ChEBI" id="CHEBI:33019"/>
        <dbReference type="ChEBI" id="CHEBI:78442"/>
        <dbReference type="ChEBI" id="CHEBI:78513"/>
        <dbReference type="ChEBI" id="CHEBI:456215"/>
        <dbReference type="EC" id="6.1.1.19"/>
    </reaction>
</comment>
<dbReference type="PROSITE" id="PS00178">
    <property type="entry name" value="AA_TRNA_LIGASE_I"/>
    <property type="match status" value="1"/>
</dbReference>
<dbReference type="PRINTS" id="PR01038">
    <property type="entry name" value="TRNASYNTHARG"/>
</dbReference>
<dbReference type="PANTHER" id="PTHR11956:SF11">
    <property type="entry name" value="ARGININE--TRNA LIGASE, MITOCHONDRIAL-RELATED"/>
    <property type="match status" value="1"/>
</dbReference>
<keyword evidence="6 10" id="KW-0648">Protein biosynthesis</keyword>
<dbReference type="InterPro" id="IPR001278">
    <property type="entry name" value="Arg-tRNA-ligase"/>
</dbReference>
<comment type="similarity">
    <text evidence="1 10">Belongs to the class-I aminoacyl-tRNA synthetase family.</text>
</comment>
<dbReference type="AlphaFoldDB" id="A0A9P7YGZ0"/>
<dbReference type="GO" id="GO:0005524">
    <property type="term" value="F:ATP binding"/>
    <property type="evidence" value="ECO:0007669"/>
    <property type="project" value="UniProtKB-KW"/>
</dbReference>
<evidence type="ECO:0000256" key="5">
    <source>
        <dbReference type="ARBA" id="ARBA00022840"/>
    </source>
</evidence>
<dbReference type="EMBL" id="MU251502">
    <property type="protein sequence ID" value="KAG9233406.1"/>
    <property type="molecule type" value="Genomic_DNA"/>
</dbReference>
<dbReference type="InterPro" id="IPR035684">
    <property type="entry name" value="ArgRS_core"/>
</dbReference>
<reference evidence="13" key="1">
    <citation type="journal article" date="2021" name="IMA Fungus">
        <title>Genomic characterization of three marine fungi, including Emericellopsis atlantica sp. nov. with signatures of a generalist lifestyle and marine biomass degradation.</title>
        <authorList>
            <person name="Hagestad O.C."/>
            <person name="Hou L."/>
            <person name="Andersen J.H."/>
            <person name="Hansen E.H."/>
            <person name="Altermark B."/>
            <person name="Li C."/>
            <person name="Kuhnert E."/>
            <person name="Cox R.J."/>
            <person name="Crous P.W."/>
            <person name="Spatafora J.W."/>
            <person name="Lail K."/>
            <person name="Amirebrahimi M."/>
            <person name="Lipzen A."/>
            <person name="Pangilinan J."/>
            <person name="Andreopoulos W."/>
            <person name="Hayes R.D."/>
            <person name="Ng V."/>
            <person name="Grigoriev I.V."/>
            <person name="Jackson S.A."/>
            <person name="Sutton T.D.S."/>
            <person name="Dobson A.D.W."/>
            <person name="Rama T."/>
        </authorList>
    </citation>
    <scope>NUCLEOTIDE SEQUENCE</scope>
    <source>
        <strain evidence="13">TRa018bII</strain>
    </source>
</reference>
<keyword evidence="14" id="KW-1185">Reference proteome</keyword>
<dbReference type="GO" id="GO:0005739">
    <property type="term" value="C:mitochondrion"/>
    <property type="evidence" value="ECO:0007669"/>
    <property type="project" value="TreeGrafter"/>
</dbReference>
<dbReference type="SUPFAM" id="SSF47323">
    <property type="entry name" value="Anticodon-binding domain of a subclass of class I aminoacyl-tRNA synthetases"/>
    <property type="match status" value="1"/>
</dbReference>
<evidence type="ECO:0000256" key="7">
    <source>
        <dbReference type="ARBA" id="ARBA00023146"/>
    </source>
</evidence>
<comment type="caution">
    <text evidence="13">The sequence shown here is derived from an EMBL/GenBank/DDBJ whole genome shotgun (WGS) entry which is preliminary data.</text>
</comment>
<dbReference type="FunFam" id="1.10.730.10:FF:000006">
    <property type="entry name" value="Arginyl-tRNA synthetase 2, mitochondrial"/>
    <property type="match status" value="1"/>
</dbReference>
<dbReference type="SMART" id="SM00836">
    <property type="entry name" value="DALR_1"/>
    <property type="match status" value="1"/>
</dbReference>
<dbReference type="FunFam" id="3.40.50.620:FF:000058">
    <property type="entry name" value="Mitochondrial arginyl-tRNA synthetase"/>
    <property type="match status" value="1"/>
</dbReference>
<evidence type="ECO:0000256" key="10">
    <source>
        <dbReference type="RuleBase" id="RU363038"/>
    </source>
</evidence>
<evidence type="ECO:0000256" key="2">
    <source>
        <dbReference type="ARBA" id="ARBA00012837"/>
    </source>
</evidence>
<name>A0A9P7YGZ0_9HELO</name>
<keyword evidence="4 10" id="KW-0547">Nucleotide-binding</keyword>
<dbReference type="NCBIfam" id="TIGR00456">
    <property type="entry name" value="argS"/>
    <property type="match status" value="1"/>
</dbReference>
<dbReference type="InterPro" id="IPR001412">
    <property type="entry name" value="aa-tRNA-synth_I_CS"/>
</dbReference>
<dbReference type="GO" id="GO:0006420">
    <property type="term" value="P:arginyl-tRNA aminoacylation"/>
    <property type="evidence" value="ECO:0007669"/>
    <property type="project" value="InterPro"/>
</dbReference>
<keyword evidence="3 10" id="KW-0436">Ligase</keyword>
<dbReference type="OrthoDB" id="68056at2759"/>
<evidence type="ECO:0000256" key="1">
    <source>
        <dbReference type="ARBA" id="ARBA00005594"/>
    </source>
</evidence>
<dbReference type="InterPro" id="IPR009080">
    <property type="entry name" value="tRNAsynth_Ia_anticodon-bd"/>
</dbReference>
<evidence type="ECO:0000259" key="12">
    <source>
        <dbReference type="SMART" id="SM00836"/>
    </source>
</evidence>
<evidence type="ECO:0000256" key="4">
    <source>
        <dbReference type="ARBA" id="ARBA00022741"/>
    </source>
</evidence>
<dbReference type="SUPFAM" id="SSF52374">
    <property type="entry name" value="Nucleotidylyl transferase"/>
    <property type="match status" value="1"/>
</dbReference>